<dbReference type="InterPro" id="IPR036866">
    <property type="entry name" value="RibonucZ/Hydroxyglut_hydro"/>
</dbReference>
<reference evidence="2 3" key="1">
    <citation type="submission" date="2023-07" db="EMBL/GenBank/DDBJ databases">
        <title>Sequencing the genomes of 1000 actinobacteria strains.</title>
        <authorList>
            <person name="Klenk H.-P."/>
        </authorList>
    </citation>
    <scope>NUCLEOTIDE SEQUENCE [LARGE SCALE GENOMIC DNA]</scope>
    <source>
        <strain evidence="2 3">DSM 19426</strain>
    </source>
</reference>
<feature type="domain" description="Metallo-beta-lactamase" evidence="1">
    <location>
        <begin position="24"/>
        <end position="215"/>
    </location>
</feature>
<name>A0ABU2C0T1_9ACTN</name>
<dbReference type="CDD" id="cd16282">
    <property type="entry name" value="metallo-hydrolase-like_MBL-fold"/>
    <property type="match status" value="1"/>
</dbReference>
<evidence type="ECO:0000259" key="1">
    <source>
        <dbReference type="SMART" id="SM00849"/>
    </source>
</evidence>
<dbReference type="RefSeq" id="WP_310305762.1">
    <property type="nucleotide sequence ID" value="NZ_BAAAPS010000005.1"/>
</dbReference>
<protein>
    <submittedName>
        <fullName evidence="2">Glyoxylase-like metal-dependent hydrolase (Beta-lactamase superfamily II)</fullName>
    </submittedName>
</protein>
<dbReference type="PANTHER" id="PTHR42951:SF4">
    <property type="entry name" value="ACYL-COENZYME A THIOESTERASE MBLAC2"/>
    <property type="match status" value="1"/>
</dbReference>
<dbReference type="SUPFAM" id="SSF56281">
    <property type="entry name" value="Metallo-hydrolase/oxidoreductase"/>
    <property type="match status" value="1"/>
</dbReference>
<dbReference type="Pfam" id="PF00753">
    <property type="entry name" value="Lactamase_B"/>
    <property type="match status" value="1"/>
</dbReference>
<dbReference type="SMART" id="SM00849">
    <property type="entry name" value="Lactamase_B"/>
    <property type="match status" value="1"/>
</dbReference>
<organism evidence="2 3">
    <name type="scientific">Nocardioides marmoribigeumensis</name>
    <dbReference type="NCBI Taxonomy" id="433649"/>
    <lineage>
        <taxon>Bacteria</taxon>
        <taxon>Bacillati</taxon>
        <taxon>Actinomycetota</taxon>
        <taxon>Actinomycetes</taxon>
        <taxon>Propionibacteriales</taxon>
        <taxon>Nocardioidaceae</taxon>
        <taxon>Nocardioides</taxon>
    </lineage>
</organism>
<gene>
    <name evidence="2" type="ORF">J2S63_003831</name>
</gene>
<comment type="caution">
    <text evidence="2">The sequence shown here is derived from an EMBL/GenBank/DDBJ whole genome shotgun (WGS) entry which is preliminary data.</text>
</comment>
<proteinExistence type="predicted"/>
<sequence>MSARTEEFREVADRVWVARHEWLDLNVTAVLGDRGLLLVDTHGSERAARAMLDRLRRVSTAPLVAVLNTHAHWDHVLGNAVVTEEFPEADLMAHEAAVAGMPASRERVLDDLPRDDPDVEAVESSRLVLPGTTFSSVRALDLGDRYVELVHCGRGHTDGDVVVRVPDADVLVAGDLLEESAPPVYGVDSWPLEWPVTLELVGQMTTPDTVVVPGHGAVVDQDFLHGQRADTGIVAETIHHLAGQGVSLEDALAHEDWPFPPEAVATAVRLGYEHLPRSARRLPVL</sequence>
<keyword evidence="3" id="KW-1185">Reference proteome</keyword>
<evidence type="ECO:0000313" key="3">
    <source>
        <dbReference type="Proteomes" id="UP001183648"/>
    </source>
</evidence>
<evidence type="ECO:0000313" key="2">
    <source>
        <dbReference type="EMBL" id="MDR7364278.1"/>
    </source>
</evidence>
<dbReference type="InterPro" id="IPR050855">
    <property type="entry name" value="NDM-1-like"/>
</dbReference>
<dbReference type="PANTHER" id="PTHR42951">
    <property type="entry name" value="METALLO-BETA-LACTAMASE DOMAIN-CONTAINING"/>
    <property type="match status" value="1"/>
</dbReference>
<accession>A0ABU2C0T1</accession>
<dbReference type="InterPro" id="IPR001279">
    <property type="entry name" value="Metallo-B-lactamas"/>
</dbReference>
<dbReference type="EMBL" id="JAVDYG010000001">
    <property type="protein sequence ID" value="MDR7364278.1"/>
    <property type="molecule type" value="Genomic_DNA"/>
</dbReference>
<dbReference type="Gene3D" id="3.60.15.10">
    <property type="entry name" value="Ribonuclease Z/Hydroxyacylglutathione hydrolase-like"/>
    <property type="match status" value="1"/>
</dbReference>
<dbReference type="Proteomes" id="UP001183648">
    <property type="component" value="Unassembled WGS sequence"/>
</dbReference>